<comment type="caution">
    <text evidence="1">The sequence shown here is derived from an EMBL/GenBank/DDBJ whole genome shotgun (WGS) entry which is preliminary data.</text>
</comment>
<name>A0A2Z6R0V6_9GLOM</name>
<gene>
    <name evidence="1" type="ORF">RclHR1_23590001</name>
</gene>
<evidence type="ECO:0000313" key="1">
    <source>
        <dbReference type="EMBL" id="GBB94442.1"/>
    </source>
</evidence>
<dbReference type="EMBL" id="BEXD01001512">
    <property type="protein sequence ID" value="GBB94442.1"/>
    <property type="molecule type" value="Genomic_DNA"/>
</dbReference>
<proteinExistence type="predicted"/>
<dbReference type="Proteomes" id="UP000247702">
    <property type="component" value="Unassembled WGS sequence"/>
</dbReference>
<accession>A0A2Z6R0V6</accession>
<reference evidence="1 2" key="1">
    <citation type="submission" date="2017-11" db="EMBL/GenBank/DDBJ databases">
        <title>The genome of Rhizophagus clarus HR1 reveals common genetic basis of auxotrophy among arbuscular mycorrhizal fungi.</title>
        <authorList>
            <person name="Kobayashi Y."/>
        </authorList>
    </citation>
    <scope>NUCLEOTIDE SEQUENCE [LARGE SCALE GENOMIC DNA]</scope>
    <source>
        <strain evidence="1 2">HR1</strain>
    </source>
</reference>
<protein>
    <submittedName>
        <fullName evidence="1">Uncharacterized protein</fullName>
    </submittedName>
</protein>
<sequence length="106" mass="12227">MVDVNLRLQSYGTLVMTSLESMRNEYVSEYEIIGDESCGRVDYAIKDEESLICVTEDKVQQKLTEGFAQNSMKRIRENESGVMIALIIFTDRDFCQRLAFPPLFSR</sequence>
<keyword evidence="2" id="KW-1185">Reference proteome</keyword>
<evidence type="ECO:0000313" key="2">
    <source>
        <dbReference type="Proteomes" id="UP000247702"/>
    </source>
</evidence>
<organism evidence="1 2">
    <name type="scientific">Rhizophagus clarus</name>
    <dbReference type="NCBI Taxonomy" id="94130"/>
    <lineage>
        <taxon>Eukaryota</taxon>
        <taxon>Fungi</taxon>
        <taxon>Fungi incertae sedis</taxon>
        <taxon>Mucoromycota</taxon>
        <taxon>Glomeromycotina</taxon>
        <taxon>Glomeromycetes</taxon>
        <taxon>Glomerales</taxon>
        <taxon>Glomeraceae</taxon>
        <taxon>Rhizophagus</taxon>
    </lineage>
</organism>
<dbReference type="AlphaFoldDB" id="A0A2Z6R0V6"/>